<keyword evidence="5" id="KW-1185">Reference proteome</keyword>
<evidence type="ECO:0000313" key="5">
    <source>
        <dbReference type="Proteomes" id="UP001292084"/>
    </source>
</evidence>
<dbReference type="PROSITE" id="PS51084">
    <property type="entry name" value="HIT_2"/>
    <property type="match status" value="1"/>
</dbReference>
<reference evidence="4 5" key="1">
    <citation type="submission" date="2023-12" db="EMBL/GenBank/DDBJ databases">
        <title>Jeotgalibacillus haloalkaliphilus sp. nov., a novel salt-tolerant bacteria, isolated from the estuary of the Fenhe River into the Yellow River.</title>
        <authorList>
            <person name="Li Y."/>
        </authorList>
    </citation>
    <scope>NUCLEOTIDE SEQUENCE [LARGE SCALE GENOMIC DNA]</scope>
    <source>
        <strain evidence="4 5">HH7-29</strain>
    </source>
</reference>
<name>A0ABU5KQH8_9BACL</name>
<feature type="region of interest" description="Disordered" evidence="2">
    <location>
        <begin position="126"/>
        <end position="152"/>
    </location>
</feature>
<dbReference type="GO" id="GO:0008168">
    <property type="term" value="F:methyltransferase activity"/>
    <property type="evidence" value="ECO:0007669"/>
    <property type="project" value="UniProtKB-KW"/>
</dbReference>
<dbReference type="Proteomes" id="UP001292084">
    <property type="component" value="Unassembled WGS sequence"/>
</dbReference>
<protein>
    <submittedName>
        <fullName evidence="4">HIT family protein</fullName>
        <ecNumber evidence="4">2.1.1.-</ecNumber>
    </submittedName>
</protein>
<evidence type="ECO:0000259" key="3">
    <source>
        <dbReference type="PROSITE" id="PS51084"/>
    </source>
</evidence>
<sequence length="152" mass="17948">MSYDLNCPLCNPHQDIEQQIVLESKTCYFLQHNRHQDVLEGSGLIVPKKHRQDIFELTKEEWNDTYNMLHEAKKVLQETVSPDGYTIGWNVGKVSNQEIPHCHLHVIPRYHDEPLAGKGIRYWLKQENNRRENSPRNKNKKNNRGRRSGSYE</sequence>
<dbReference type="GO" id="GO:0032259">
    <property type="term" value="P:methylation"/>
    <property type="evidence" value="ECO:0007669"/>
    <property type="project" value="UniProtKB-KW"/>
</dbReference>
<comment type="caution">
    <text evidence="4">The sequence shown here is derived from an EMBL/GenBank/DDBJ whole genome shotgun (WGS) entry which is preliminary data.</text>
</comment>
<proteinExistence type="predicted"/>
<dbReference type="InterPro" id="IPR052908">
    <property type="entry name" value="AP-4-A_phosphorylase"/>
</dbReference>
<feature type="domain" description="HIT" evidence="3">
    <location>
        <begin position="41"/>
        <end position="116"/>
    </location>
</feature>
<dbReference type="Pfam" id="PF01230">
    <property type="entry name" value="HIT"/>
    <property type="match status" value="1"/>
</dbReference>
<feature type="short sequence motif" description="Histidine triad motif" evidence="1">
    <location>
        <begin position="101"/>
        <end position="105"/>
    </location>
</feature>
<dbReference type="InterPro" id="IPR036265">
    <property type="entry name" value="HIT-like_sf"/>
</dbReference>
<evidence type="ECO:0000313" key="4">
    <source>
        <dbReference type="EMBL" id="MDZ5713201.1"/>
    </source>
</evidence>
<dbReference type="SUPFAM" id="SSF54197">
    <property type="entry name" value="HIT-like"/>
    <property type="match status" value="1"/>
</dbReference>
<gene>
    <name evidence="4" type="ORF">UFB30_13290</name>
</gene>
<dbReference type="PANTHER" id="PTHR42997">
    <property type="entry name" value="HIT FAMILY HYDROLASE"/>
    <property type="match status" value="1"/>
</dbReference>
<dbReference type="EMBL" id="JAXQNN010000005">
    <property type="protein sequence ID" value="MDZ5713201.1"/>
    <property type="molecule type" value="Genomic_DNA"/>
</dbReference>
<evidence type="ECO:0000256" key="2">
    <source>
        <dbReference type="SAM" id="MobiDB-lite"/>
    </source>
</evidence>
<accession>A0ABU5KQH8</accession>
<dbReference type="Gene3D" id="3.30.428.10">
    <property type="entry name" value="HIT-like"/>
    <property type="match status" value="1"/>
</dbReference>
<evidence type="ECO:0000256" key="1">
    <source>
        <dbReference type="PROSITE-ProRule" id="PRU00464"/>
    </source>
</evidence>
<keyword evidence="4" id="KW-0808">Transferase</keyword>
<organism evidence="4 5">
    <name type="scientific">Jeotgalibacillus haloalkalitolerans</name>
    <dbReference type="NCBI Taxonomy" id="3104292"/>
    <lineage>
        <taxon>Bacteria</taxon>
        <taxon>Bacillati</taxon>
        <taxon>Bacillota</taxon>
        <taxon>Bacilli</taxon>
        <taxon>Bacillales</taxon>
        <taxon>Caryophanaceae</taxon>
        <taxon>Jeotgalibacillus</taxon>
    </lineage>
</organism>
<feature type="compositionally biased region" description="Basic residues" evidence="2">
    <location>
        <begin position="137"/>
        <end position="152"/>
    </location>
</feature>
<dbReference type="EC" id="2.1.1.-" evidence="4"/>
<dbReference type="RefSeq" id="WP_322422169.1">
    <property type="nucleotide sequence ID" value="NZ_JAXQNN010000005.1"/>
</dbReference>
<dbReference type="PANTHER" id="PTHR42997:SF1">
    <property type="entry name" value="AP-4-A PHOSPHORYLASE"/>
    <property type="match status" value="1"/>
</dbReference>
<dbReference type="InterPro" id="IPR011146">
    <property type="entry name" value="HIT-like"/>
</dbReference>
<keyword evidence="4" id="KW-0489">Methyltransferase</keyword>